<feature type="signal peptide" evidence="2">
    <location>
        <begin position="1"/>
        <end position="16"/>
    </location>
</feature>
<name>A0A1H9W3R1_9RHOB</name>
<evidence type="ECO:0000313" key="4">
    <source>
        <dbReference type="Proteomes" id="UP000198885"/>
    </source>
</evidence>
<dbReference type="AlphaFoldDB" id="A0A1H9W3R1"/>
<sequence length="509" mass="52747">MSVAVPSRTVIGLACAAGLLPAAPAAALTADALWQAWQDQATESEQEITAAETSRDGDALTLSGVRSRVTYPDGSATVMLDRIVLTEQDDGSVTVDPSPVTRLTTEAAPEDGESSTTEIEIATTDLSLVARGQPPEIDYQVEAGGVDITLTSLTVDGEPVEVEAGATMTGLSGDYLVESGDGTGNPATTGQMSVDAVALAATGADDEGTGFSLEATYEDVAVESFGTGGLFGNADALVSRDVTAGGAYSYGATSSRFSVEGPEGGTLATQSEGGRSEYDLSDGNLTVDGAMRNMTFTAESPQLPGPPVEASIDEIATRFTFPLAPSDEQRDIALMLNLDGLTVDDQLWAMVDPQGILPRTPARLKLDLAGRMTLNEALSEIDPEDESAATFDSLTIRELELGFAGAELSGDGDLTFQAPSDDAAEPPEGTDDMIPAAPPMPEGQINLTLSGANALMDDLVTLGVLPEDQVMGARMMLGLFAESVGDDLLRSRIRLGPDGQVTANGQRIR</sequence>
<dbReference type="STRING" id="641238.SAMN04490244_10953"/>
<dbReference type="Proteomes" id="UP000198885">
    <property type="component" value="Unassembled WGS sequence"/>
</dbReference>
<keyword evidence="4" id="KW-1185">Reference proteome</keyword>
<protein>
    <recommendedName>
        <fullName evidence="5">DUF2125 domain-containing protein</fullName>
    </recommendedName>
</protein>
<evidence type="ECO:0000256" key="2">
    <source>
        <dbReference type="SAM" id="SignalP"/>
    </source>
</evidence>
<organism evidence="3 4">
    <name type="scientific">Tranquillimonas rosea</name>
    <dbReference type="NCBI Taxonomy" id="641238"/>
    <lineage>
        <taxon>Bacteria</taxon>
        <taxon>Pseudomonadati</taxon>
        <taxon>Pseudomonadota</taxon>
        <taxon>Alphaproteobacteria</taxon>
        <taxon>Rhodobacterales</taxon>
        <taxon>Roseobacteraceae</taxon>
        <taxon>Tranquillimonas</taxon>
    </lineage>
</organism>
<evidence type="ECO:0000256" key="1">
    <source>
        <dbReference type="SAM" id="MobiDB-lite"/>
    </source>
</evidence>
<feature type="chain" id="PRO_5011738211" description="DUF2125 domain-containing protein" evidence="2">
    <location>
        <begin position="17"/>
        <end position="509"/>
    </location>
</feature>
<accession>A0A1H9W3R1</accession>
<reference evidence="3 4" key="1">
    <citation type="submission" date="2016-10" db="EMBL/GenBank/DDBJ databases">
        <authorList>
            <person name="de Groot N.N."/>
        </authorList>
    </citation>
    <scope>NUCLEOTIDE SEQUENCE [LARGE SCALE GENOMIC DNA]</scope>
    <source>
        <strain evidence="3 4">DSM 23042</strain>
    </source>
</reference>
<evidence type="ECO:0008006" key="5">
    <source>
        <dbReference type="Google" id="ProtNLM"/>
    </source>
</evidence>
<evidence type="ECO:0000313" key="3">
    <source>
        <dbReference type="EMBL" id="SES28327.1"/>
    </source>
</evidence>
<dbReference type="OrthoDB" id="7791409at2"/>
<gene>
    <name evidence="3" type="ORF">SAMN04490244_10953</name>
</gene>
<feature type="region of interest" description="Disordered" evidence="1">
    <location>
        <begin position="410"/>
        <end position="430"/>
    </location>
</feature>
<dbReference type="EMBL" id="FOGU01000009">
    <property type="protein sequence ID" value="SES28327.1"/>
    <property type="molecule type" value="Genomic_DNA"/>
</dbReference>
<dbReference type="RefSeq" id="WP_092695000.1">
    <property type="nucleotide sequence ID" value="NZ_FOGU01000009.1"/>
</dbReference>
<proteinExistence type="predicted"/>
<keyword evidence="2" id="KW-0732">Signal</keyword>